<dbReference type="AlphaFoldDB" id="A0AAE0GXS8"/>
<dbReference type="Proteomes" id="UP001190700">
    <property type="component" value="Unassembled WGS sequence"/>
</dbReference>
<organism evidence="1 2">
    <name type="scientific">Cymbomonas tetramitiformis</name>
    <dbReference type="NCBI Taxonomy" id="36881"/>
    <lineage>
        <taxon>Eukaryota</taxon>
        <taxon>Viridiplantae</taxon>
        <taxon>Chlorophyta</taxon>
        <taxon>Pyramimonadophyceae</taxon>
        <taxon>Pyramimonadales</taxon>
        <taxon>Pyramimonadaceae</taxon>
        <taxon>Cymbomonas</taxon>
    </lineage>
</organism>
<dbReference type="EMBL" id="LGRX02001340">
    <property type="protein sequence ID" value="KAK3286312.1"/>
    <property type="molecule type" value="Genomic_DNA"/>
</dbReference>
<keyword evidence="2" id="KW-1185">Reference proteome</keyword>
<proteinExistence type="predicted"/>
<accession>A0AAE0GXS8</accession>
<evidence type="ECO:0000313" key="1">
    <source>
        <dbReference type="EMBL" id="KAK3286312.1"/>
    </source>
</evidence>
<evidence type="ECO:0000313" key="2">
    <source>
        <dbReference type="Proteomes" id="UP001190700"/>
    </source>
</evidence>
<reference evidence="1 2" key="1">
    <citation type="journal article" date="2015" name="Genome Biol. Evol.">
        <title>Comparative Genomics of a Bacterivorous Green Alga Reveals Evolutionary Causalities and Consequences of Phago-Mixotrophic Mode of Nutrition.</title>
        <authorList>
            <person name="Burns J.A."/>
            <person name="Paasch A."/>
            <person name="Narechania A."/>
            <person name="Kim E."/>
        </authorList>
    </citation>
    <scope>NUCLEOTIDE SEQUENCE [LARGE SCALE GENOMIC DNA]</scope>
    <source>
        <strain evidence="1 2">PLY_AMNH</strain>
    </source>
</reference>
<gene>
    <name evidence="1" type="ORF">CYMTET_6127</name>
</gene>
<name>A0AAE0GXS8_9CHLO</name>
<protein>
    <submittedName>
        <fullName evidence="1">Uncharacterized protein</fullName>
    </submittedName>
</protein>
<comment type="caution">
    <text evidence="1">The sequence shown here is derived from an EMBL/GenBank/DDBJ whole genome shotgun (WGS) entry which is preliminary data.</text>
</comment>
<sequence length="103" mass="11019">MDEARLEVTAAVEAPVPQHQSAGEVPVVGQQVTAAVEAPVPQFAEKHDSSNSAFRSGGKRVLLEFARRMLPSDAPLQGRSNMLGVRVLVNVDPMMLLATSTPR</sequence>